<dbReference type="PANTHER" id="PTHR43313:SF1">
    <property type="entry name" value="3BETA-HYDROXYSTEROID DEHYDROGENASE DHS-16"/>
    <property type="match status" value="1"/>
</dbReference>
<evidence type="ECO:0000313" key="3">
    <source>
        <dbReference type="Proteomes" id="UP000249682"/>
    </source>
</evidence>
<feature type="transmembrane region" description="Helical" evidence="1">
    <location>
        <begin position="17"/>
        <end position="38"/>
    </location>
</feature>
<dbReference type="EMBL" id="CP029543">
    <property type="protein sequence ID" value="AWV47903.1"/>
    <property type="molecule type" value="Genomic_DNA"/>
</dbReference>
<keyword evidence="1" id="KW-1133">Transmembrane helix</keyword>
<dbReference type="PANTHER" id="PTHR43313">
    <property type="entry name" value="SHORT-CHAIN DEHYDROGENASE/REDUCTASE FAMILY 9C"/>
    <property type="match status" value="1"/>
</dbReference>
<dbReference type="SUPFAM" id="SSF51735">
    <property type="entry name" value="NAD(P)-binding Rossmann-fold domains"/>
    <property type="match status" value="1"/>
</dbReference>
<name>A0AAD0P8K5_MYCLR</name>
<evidence type="ECO:0000313" key="2">
    <source>
        <dbReference type="EMBL" id="AWV47903.1"/>
    </source>
</evidence>
<dbReference type="AlphaFoldDB" id="A0AAD0P8K5"/>
<keyword evidence="1" id="KW-0812">Transmembrane</keyword>
<dbReference type="InterPro" id="IPR036291">
    <property type="entry name" value="NAD(P)-bd_dom_sf"/>
</dbReference>
<organism evidence="2 3">
    <name type="scientific">Mycobacterium leprae</name>
    <dbReference type="NCBI Taxonomy" id="1769"/>
    <lineage>
        <taxon>Bacteria</taxon>
        <taxon>Bacillati</taxon>
        <taxon>Actinomycetota</taxon>
        <taxon>Actinomycetes</taxon>
        <taxon>Mycobacteriales</taxon>
        <taxon>Mycobacteriaceae</taxon>
        <taxon>Mycobacterium</taxon>
    </lineage>
</organism>
<sequence>MAVTQALLPQLWLTQGWIVLISSLVGKVTFLLIGAYCASKFPLEAMGDVLSIELKRWNGAVALIEPGATDTEMYWNGHDMFGWHGLSRRRAIGFFDG</sequence>
<proteinExistence type="predicted"/>
<keyword evidence="1" id="KW-0472">Membrane</keyword>
<dbReference type="Pfam" id="PF00106">
    <property type="entry name" value="adh_short"/>
    <property type="match status" value="1"/>
</dbReference>
<dbReference type="Gene3D" id="3.40.50.720">
    <property type="entry name" value="NAD(P)-binding Rossmann-like Domain"/>
    <property type="match status" value="1"/>
</dbReference>
<accession>A0AAD0P8K5</accession>
<dbReference type="GO" id="GO:0016491">
    <property type="term" value="F:oxidoreductase activity"/>
    <property type="evidence" value="ECO:0007669"/>
    <property type="project" value="TreeGrafter"/>
</dbReference>
<reference evidence="2 3" key="1">
    <citation type="submission" date="2018-05" db="EMBL/GenBank/DDBJ databases">
        <title>Evolution of small genomes with special reference to Mycobacterium leprae.</title>
        <authorList>
            <person name="Mohanty P.S."/>
            <person name="Bansal A.K."/>
            <person name="Gupta U.D."/>
            <person name="Naaz F."/>
            <person name="Dwivedi V.D."/>
            <person name="Singh H."/>
            <person name="Gupta G."/>
            <person name="Sharma S."/>
            <person name="Arora M."/>
        </authorList>
    </citation>
    <scope>NUCLEOTIDE SEQUENCE [LARGE SCALE GENOMIC DNA]</scope>
    <source>
        <strain evidence="2 3">MRHRU-235-G</strain>
    </source>
</reference>
<evidence type="ECO:0000256" key="1">
    <source>
        <dbReference type="SAM" id="Phobius"/>
    </source>
</evidence>
<protein>
    <submittedName>
        <fullName evidence="2">Uncharacterized protein</fullName>
    </submittedName>
</protein>
<dbReference type="InterPro" id="IPR002347">
    <property type="entry name" value="SDR_fam"/>
</dbReference>
<dbReference type="Proteomes" id="UP000249682">
    <property type="component" value="Chromosome"/>
</dbReference>
<gene>
    <name evidence="2" type="ORF">DIJ64_06950</name>
</gene>
<dbReference type="GO" id="GO:0008202">
    <property type="term" value="P:steroid metabolic process"/>
    <property type="evidence" value="ECO:0007669"/>
    <property type="project" value="TreeGrafter"/>
</dbReference>